<comment type="caution">
    <text evidence="1">The sequence shown here is derived from an EMBL/GenBank/DDBJ whole genome shotgun (WGS) entry which is preliminary data.</text>
</comment>
<proteinExistence type="predicted"/>
<sequence>MNQFKTLATGTNHTSLIICDGELKVVQLGEVIAVITNW</sequence>
<reference evidence="1 2" key="1">
    <citation type="submission" date="2009-07" db="EMBL/GenBank/DDBJ databases">
        <authorList>
            <person name="Madupu R."/>
            <person name="Durkin A.S."/>
            <person name="Torralba M."/>
            <person name="Methe B."/>
            <person name="Sutton G.G."/>
            <person name="Strausberg R.L."/>
            <person name="Nelson K.E."/>
        </authorList>
    </citation>
    <scope>NUCLEOTIDE SEQUENCE [LARGE SCALE GENOMIC DNA]</scope>
    <source>
        <strain evidence="1 2">SK82</strain>
    </source>
</reference>
<organism evidence="1 2">
    <name type="scientific">Acinetobacter radioresistens SK82</name>
    <dbReference type="NCBI Taxonomy" id="596318"/>
    <lineage>
        <taxon>Bacteria</taxon>
        <taxon>Pseudomonadati</taxon>
        <taxon>Pseudomonadota</taxon>
        <taxon>Gammaproteobacteria</taxon>
        <taxon>Moraxellales</taxon>
        <taxon>Moraxellaceae</taxon>
        <taxon>Acinetobacter</taxon>
    </lineage>
</organism>
<name>A0ABP2GM82_ACIRA</name>
<evidence type="ECO:0000313" key="1">
    <source>
        <dbReference type="EMBL" id="EET82827.1"/>
    </source>
</evidence>
<protein>
    <submittedName>
        <fullName evidence="1">Uncharacterized protein</fullName>
    </submittedName>
</protein>
<evidence type="ECO:0000313" key="2">
    <source>
        <dbReference type="Proteomes" id="UP000018419"/>
    </source>
</evidence>
<keyword evidence="2" id="KW-1185">Reference proteome</keyword>
<dbReference type="Proteomes" id="UP000018419">
    <property type="component" value="Unassembled WGS sequence"/>
</dbReference>
<gene>
    <name evidence="1" type="ORF">ACIRA0001_1621</name>
</gene>
<accession>A0ABP2GM82</accession>
<dbReference type="EMBL" id="ACVR01000029">
    <property type="protein sequence ID" value="EET82827.1"/>
    <property type="molecule type" value="Genomic_DNA"/>
</dbReference>